<organism evidence="9 10">
    <name type="scientific">Dillenia turbinata</name>
    <dbReference type="NCBI Taxonomy" id="194707"/>
    <lineage>
        <taxon>Eukaryota</taxon>
        <taxon>Viridiplantae</taxon>
        <taxon>Streptophyta</taxon>
        <taxon>Embryophyta</taxon>
        <taxon>Tracheophyta</taxon>
        <taxon>Spermatophyta</taxon>
        <taxon>Magnoliopsida</taxon>
        <taxon>eudicotyledons</taxon>
        <taxon>Gunneridae</taxon>
        <taxon>Pentapetalae</taxon>
        <taxon>Dilleniales</taxon>
        <taxon>Dilleniaceae</taxon>
        <taxon>Dillenia</taxon>
    </lineage>
</organism>
<dbReference type="SMART" id="SM00353">
    <property type="entry name" value="HLH"/>
    <property type="match status" value="1"/>
</dbReference>
<evidence type="ECO:0000256" key="5">
    <source>
        <dbReference type="ARBA" id="ARBA00023163"/>
    </source>
</evidence>
<proteinExistence type="predicted"/>
<evidence type="ECO:0000259" key="8">
    <source>
        <dbReference type="PROSITE" id="PS50888"/>
    </source>
</evidence>
<dbReference type="GO" id="GO:0090575">
    <property type="term" value="C:RNA polymerase II transcription regulator complex"/>
    <property type="evidence" value="ECO:0007669"/>
    <property type="project" value="TreeGrafter"/>
</dbReference>
<evidence type="ECO:0000313" key="9">
    <source>
        <dbReference type="EMBL" id="KAK6926320.1"/>
    </source>
</evidence>
<dbReference type="InterPro" id="IPR036638">
    <property type="entry name" value="HLH_DNA-bd_sf"/>
</dbReference>
<evidence type="ECO:0000256" key="1">
    <source>
        <dbReference type="ARBA" id="ARBA00004123"/>
    </source>
</evidence>
<accession>A0AAN8V2E1</accession>
<dbReference type="PANTHER" id="PTHR13935:SF106">
    <property type="entry name" value="ACHAETE-SCUTE COMPLEX PROTEIN T5-RELATED"/>
    <property type="match status" value="1"/>
</dbReference>
<dbReference type="Gene3D" id="4.10.280.10">
    <property type="entry name" value="Helix-loop-helix DNA-binding domain"/>
    <property type="match status" value="1"/>
</dbReference>
<evidence type="ECO:0000313" key="10">
    <source>
        <dbReference type="Proteomes" id="UP001370490"/>
    </source>
</evidence>
<evidence type="ECO:0000256" key="3">
    <source>
        <dbReference type="ARBA" id="ARBA00023015"/>
    </source>
</evidence>
<dbReference type="InterPro" id="IPR011598">
    <property type="entry name" value="bHLH_dom"/>
</dbReference>
<dbReference type="GO" id="GO:0000981">
    <property type="term" value="F:DNA-binding transcription factor activity, RNA polymerase II-specific"/>
    <property type="evidence" value="ECO:0007669"/>
    <property type="project" value="TreeGrafter"/>
</dbReference>
<dbReference type="Proteomes" id="UP001370490">
    <property type="component" value="Unassembled WGS sequence"/>
</dbReference>
<feature type="domain" description="BHLH" evidence="8">
    <location>
        <begin position="72"/>
        <end position="124"/>
    </location>
</feature>
<protein>
    <submittedName>
        <fullName evidence="9">Myc-type, basic helix-loop-helix (BHLH) domain</fullName>
    </submittedName>
</protein>
<keyword evidence="5" id="KW-0804">Transcription</keyword>
<feature type="coiled-coil region" evidence="7">
    <location>
        <begin position="114"/>
        <end position="141"/>
    </location>
</feature>
<dbReference type="GO" id="GO:0046983">
    <property type="term" value="F:protein dimerization activity"/>
    <property type="evidence" value="ECO:0007669"/>
    <property type="project" value="InterPro"/>
</dbReference>
<evidence type="ECO:0000256" key="4">
    <source>
        <dbReference type="ARBA" id="ARBA00023125"/>
    </source>
</evidence>
<sequence length="240" mass="27681">MFPLQQGNELCFQISSISNQQQLTFNQDMILQQYASSSVDASLNHTNIIMGRRGRKHIETSANNNNDAEDHKKRIMHREIERQRRLEMSNLYSTLRSLLPIDYIKGKRSICDQMNEAANYIKHLEKNVKELNLKRDELKRMSNSVDGSSNPNCAISVYPCLGGVRILFKKVFEDEEFPLSRVLKLLLEEGLCVVSCVSTRVDETLIHDIHSELSQDGDMKHFDLSELQQKLLNLNQPQMD</sequence>
<keyword evidence="7" id="KW-0175">Coiled coil</keyword>
<dbReference type="PANTHER" id="PTHR13935">
    <property type="entry name" value="ACHAETE-SCUTE TRANSCRIPTION FACTOR-RELATED"/>
    <property type="match status" value="1"/>
</dbReference>
<keyword evidence="6" id="KW-0539">Nucleus</keyword>
<dbReference type="InterPro" id="IPR015660">
    <property type="entry name" value="MASH1/Ascl1a-like"/>
</dbReference>
<dbReference type="CDD" id="cd18914">
    <property type="entry name" value="bHLH_AtORG2_like"/>
    <property type="match status" value="1"/>
</dbReference>
<comment type="caution">
    <text evidence="9">The sequence shown here is derived from an EMBL/GenBank/DDBJ whole genome shotgun (WGS) entry which is preliminary data.</text>
</comment>
<dbReference type="GO" id="GO:0000977">
    <property type="term" value="F:RNA polymerase II transcription regulatory region sequence-specific DNA binding"/>
    <property type="evidence" value="ECO:0007669"/>
    <property type="project" value="TreeGrafter"/>
</dbReference>
<reference evidence="9 10" key="1">
    <citation type="submission" date="2023-12" db="EMBL/GenBank/DDBJ databases">
        <title>A high-quality genome assembly for Dillenia turbinata (Dilleniales).</title>
        <authorList>
            <person name="Chanderbali A."/>
        </authorList>
    </citation>
    <scope>NUCLEOTIDE SEQUENCE [LARGE SCALE GENOMIC DNA]</scope>
    <source>
        <strain evidence="9">LSX21</strain>
        <tissue evidence="9">Leaf</tissue>
    </source>
</reference>
<comment type="subcellular location">
    <subcellularLocation>
        <location evidence="1">Nucleus</location>
    </subcellularLocation>
</comment>
<dbReference type="AlphaFoldDB" id="A0AAN8V2E1"/>
<dbReference type="Pfam" id="PF00010">
    <property type="entry name" value="HLH"/>
    <property type="match status" value="1"/>
</dbReference>
<evidence type="ECO:0000256" key="2">
    <source>
        <dbReference type="ARBA" id="ARBA00011738"/>
    </source>
</evidence>
<dbReference type="SUPFAM" id="SSF47459">
    <property type="entry name" value="HLH, helix-loop-helix DNA-binding domain"/>
    <property type="match status" value="1"/>
</dbReference>
<gene>
    <name evidence="9" type="ORF">RJ641_008039</name>
</gene>
<evidence type="ECO:0000256" key="6">
    <source>
        <dbReference type="ARBA" id="ARBA00023242"/>
    </source>
</evidence>
<keyword evidence="4" id="KW-0238">DNA-binding</keyword>
<evidence type="ECO:0000256" key="7">
    <source>
        <dbReference type="SAM" id="Coils"/>
    </source>
</evidence>
<name>A0AAN8V2E1_9MAGN</name>
<dbReference type="PROSITE" id="PS50888">
    <property type="entry name" value="BHLH"/>
    <property type="match status" value="1"/>
</dbReference>
<keyword evidence="10" id="KW-1185">Reference proteome</keyword>
<comment type="subunit">
    <text evidence="2">Homodimer.</text>
</comment>
<keyword evidence="3" id="KW-0805">Transcription regulation</keyword>
<dbReference type="EMBL" id="JBAMMX010000015">
    <property type="protein sequence ID" value="KAK6926320.1"/>
    <property type="molecule type" value="Genomic_DNA"/>
</dbReference>
<dbReference type="FunFam" id="4.10.280.10:FF:000085">
    <property type="entry name" value="Transcription factor bHLH126"/>
    <property type="match status" value="1"/>
</dbReference>